<accession>W8BTD4</accession>
<feature type="compositionally biased region" description="Polar residues" evidence="4">
    <location>
        <begin position="193"/>
        <end position="228"/>
    </location>
</feature>
<evidence type="ECO:0000256" key="4">
    <source>
        <dbReference type="SAM" id="MobiDB-lite"/>
    </source>
</evidence>
<evidence type="ECO:0000256" key="3">
    <source>
        <dbReference type="SAM" id="Coils"/>
    </source>
</evidence>
<protein>
    <submittedName>
        <fullName evidence="5">Cerebellar degeneration-related protein 2-like</fullName>
    </submittedName>
</protein>
<dbReference type="EMBL" id="GAMC01010094">
    <property type="protein sequence ID" value="JAB96461.1"/>
    <property type="molecule type" value="mRNA"/>
</dbReference>
<feature type="compositionally biased region" description="Polar residues" evidence="4">
    <location>
        <begin position="175"/>
        <end position="185"/>
    </location>
</feature>
<sequence length="443" mass="50142">MEVFTEGVPKAGEEDASQYMLDDLQLAAELGKTLLERNKELETLVKELKGTIDEQQQEIVYLKKHANALREVNDTRLKVYEQLDLGIQDMERSNHRLTAENNSDKKHIKTLVQTIEALEARQEELNKQIDELRQSLTMERRKNERLSSANERRNTAANESSRSSNGVLNSVAVKESSSTNKGNDSGSERGYEPSTTAPENCSFEFGTSAQPESKANSTSIGVNQSNENSMGLSDLVCNADDSEEIIKLVNDLEMMKKAFLAEQQRCTELEEQLVAIIQENQMLQSRLASNSPNEEMRSMQEELSVLDEVREGKMCSRCMRVLDDPDTIGDEQLSLAPTDDYQDEERSLLDNASECSQAIYRPGVSIKADKMTLCPICSSNASTKYLQEQLPVSLDTMFLKHWQKTMRKFNVLCWITKFLQWPALFICRLISSVPDDEDFALTF</sequence>
<feature type="region of interest" description="Disordered" evidence="4">
    <location>
        <begin position="140"/>
        <end position="228"/>
    </location>
</feature>
<evidence type="ECO:0000313" key="5">
    <source>
        <dbReference type="EMBL" id="JAB96461.1"/>
    </source>
</evidence>
<reference evidence="5" key="1">
    <citation type="submission" date="2013-07" db="EMBL/GenBank/DDBJ databases">
        <authorList>
            <person name="Geib S."/>
        </authorList>
    </citation>
    <scope>NUCLEOTIDE SEQUENCE</scope>
</reference>
<gene>
    <name evidence="5" type="primary">CDR2L</name>
</gene>
<feature type="compositionally biased region" description="Polar residues" evidence="4">
    <location>
        <begin position="155"/>
        <end position="168"/>
    </location>
</feature>
<comment type="similarity">
    <text evidence="1">Belongs to the CDR2 family.</text>
</comment>
<feature type="coiled-coil region" evidence="3">
    <location>
        <begin position="252"/>
        <end position="286"/>
    </location>
</feature>
<dbReference type="PANTHER" id="PTHR19232">
    <property type="entry name" value="CENTROCORTIN FAMILY MEMBER"/>
    <property type="match status" value="1"/>
</dbReference>
<feature type="coiled-coil region" evidence="3">
    <location>
        <begin position="38"/>
        <end position="65"/>
    </location>
</feature>
<dbReference type="OrthoDB" id="10059415at2759"/>
<dbReference type="PANTHER" id="PTHR19232:SF7">
    <property type="entry name" value="CENTROCORTIN, ISOFORM A"/>
    <property type="match status" value="1"/>
</dbReference>
<evidence type="ECO:0000256" key="1">
    <source>
        <dbReference type="ARBA" id="ARBA00009019"/>
    </source>
</evidence>
<organism evidence="5">
    <name type="scientific">Ceratitis capitata</name>
    <name type="common">Mediterranean fruit fly</name>
    <name type="synonym">Tephritis capitata</name>
    <dbReference type="NCBI Taxonomy" id="7213"/>
    <lineage>
        <taxon>Eukaryota</taxon>
        <taxon>Metazoa</taxon>
        <taxon>Ecdysozoa</taxon>
        <taxon>Arthropoda</taxon>
        <taxon>Hexapoda</taxon>
        <taxon>Insecta</taxon>
        <taxon>Pterygota</taxon>
        <taxon>Neoptera</taxon>
        <taxon>Endopterygota</taxon>
        <taxon>Diptera</taxon>
        <taxon>Brachycera</taxon>
        <taxon>Muscomorpha</taxon>
        <taxon>Tephritoidea</taxon>
        <taxon>Tephritidae</taxon>
        <taxon>Ceratitis</taxon>
        <taxon>Ceratitis</taxon>
    </lineage>
</organism>
<name>W8BTD4_CERCA</name>
<evidence type="ECO:0000256" key="2">
    <source>
        <dbReference type="ARBA" id="ARBA00023054"/>
    </source>
</evidence>
<proteinExistence type="evidence at transcript level"/>
<feature type="compositionally biased region" description="Basic and acidic residues" evidence="4">
    <location>
        <begin position="140"/>
        <end position="154"/>
    </location>
</feature>
<dbReference type="AlphaFoldDB" id="W8BTD4"/>
<keyword evidence="2 3" id="KW-0175">Coiled coil</keyword>
<dbReference type="InterPro" id="IPR026079">
    <property type="entry name" value="CDR2"/>
</dbReference>
<reference evidence="5" key="2">
    <citation type="journal article" date="2014" name="BMC Genomics">
        <title>A genomic perspective to assessing quality of mass-reared SIT flies used in Mediterranean fruit fly (Ceratitis capitata) eradication in California.</title>
        <authorList>
            <person name="Calla B."/>
            <person name="Hall B."/>
            <person name="Hou S."/>
            <person name="Geib S.M."/>
        </authorList>
    </citation>
    <scope>NUCLEOTIDE SEQUENCE</scope>
</reference>